<dbReference type="GO" id="GO:0089705">
    <property type="term" value="P:protein localization to outer membrane"/>
    <property type="evidence" value="ECO:0007669"/>
    <property type="project" value="TreeGrafter"/>
</dbReference>
<dbReference type="GO" id="GO:0005524">
    <property type="term" value="F:ATP binding"/>
    <property type="evidence" value="ECO:0007669"/>
    <property type="project" value="UniProtKB-KW"/>
</dbReference>
<dbReference type="GO" id="GO:0044874">
    <property type="term" value="P:lipoprotein localization to outer membrane"/>
    <property type="evidence" value="ECO:0007669"/>
    <property type="project" value="TreeGrafter"/>
</dbReference>
<dbReference type="InterPro" id="IPR003439">
    <property type="entry name" value="ABC_transporter-like_ATP-bd"/>
</dbReference>
<accession>A0A1L3GKZ9</accession>
<dbReference type="Pfam" id="PF00005">
    <property type="entry name" value="ABC_tran"/>
    <property type="match status" value="1"/>
</dbReference>
<gene>
    <name evidence="9" type="ORF">A7E78_01340</name>
</gene>
<comment type="similarity">
    <text evidence="1">Belongs to the ABC transporter superfamily.</text>
</comment>
<keyword evidence="10" id="KW-1185">Reference proteome</keyword>
<dbReference type="InterPro" id="IPR017871">
    <property type="entry name" value="ABC_transporter-like_CS"/>
</dbReference>
<evidence type="ECO:0000313" key="10">
    <source>
        <dbReference type="Proteomes" id="UP000182517"/>
    </source>
</evidence>
<feature type="domain" description="ABC transporter" evidence="8">
    <location>
        <begin position="10"/>
        <end position="228"/>
    </location>
</feature>
<name>A0A1L3GKZ9_9BACT</name>
<dbReference type="AlphaFoldDB" id="A0A1L3GKZ9"/>
<evidence type="ECO:0000256" key="5">
    <source>
        <dbReference type="ARBA" id="ARBA00022840"/>
    </source>
</evidence>
<evidence type="ECO:0000259" key="8">
    <source>
        <dbReference type="PROSITE" id="PS50893"/>
    </source>
</evidence>
<dbReference type="EMBL" id="CP015519">
    <property type="protein sequence ID" value="APG26623.1"/>
    <property type="molecule type" value="Genomic_DNA"/>
</dbReference>
<dbReference type="SUPFAM" id="SSF52540">
    <property type="entry name" value="P-loop containing nucleoside triphosphate hydrolases"/>
    <property type="match status" value="1"/>
</dbReference>
<keyword evidence="7" id="KW-0472">Membrane</keyword>
<evidence type="ECO:0000256" key="1">
    <source>
        <dbReference type="ARBA" id="ARBA00005417"/>
    </source>
</evidence>
<dbReference type="KEGG" id="pef:A7E78_01340"/>
<evidence type="ECO:0000313" key="9">
    <source>
        <dbReference type="EMBL" id="APG26623.1"/>
    </source>
</evidence>
<dbReference type="GO" id="GO:0022857">
    <property type="term" value="F:transmembrane transporter activity"/>
    <property type="evidence" value="ECO:0007669"/>
    <property type="project" value="TreeGrafter"/>
</dbReference>
<dbReference type="GO" id="GO:0016887">
    <property type="term" value="F:ATP hydrolysis activity"/>
    <property type="evidence" value="ECO:0007669"/>
    <property type="project" value="InterPro"/>
</dbReference>
<keyword evidence="4" id="KW-0547">Nucleotide-binding</keyword>
<dbReference type="InterPro" id="IPR027417">
    <property type="entry name" value="P-loop_NTPase"/>
</dbReference>
<keyword evidence="2" id="KW-0813">Transport</keyword>
<proteinExistence type="inferred from homology"/>
<dbReference type="CDD" id="cd03255">
    <property type="entry name" value="ABC_MJ0796_LolCDE_FtsE"/>
    <property type="match status" value="1"/>
</dbReference>
<dbReference type="FunFam" id="3.40.50.300:FF:000230">
    <property type="entry name" value="Lipoprotein-releasing system ATP-binding protein LolD"/>
    <property type="match status" value="1"/>
</dbReference>
<organism evidence="9 10">
    <name type="scientific">Syntrophotalea acetylenivorans</name>
    <dbReference type="NCBI Taxonomy" id="1842532"/>
    <lineage>
        <taxon>Bacteria</taxon>
        <taxon>Pseudomonadati</taxon>
        <taxon>Thermodesulfobacteriota</taxon>
        <taxon>Desulfuromonadia</taxon>
        <taxon>Desulfuromonadales</taxon>
        <taxon>Syntrophotaleaceae</taxon>
        <taxon>Syntrophotalea</taxon>
    </lineage>
</organism>
<keyword evidence="6" id="KW-1278">Translocase</keyword>
<reference evidence="9 10" key="1">
    <citation type="journal article" date="2017" name="Genome Announc.">
        <title>Complete Genome Sequences of Two Acetylene-Fermenting Pelobacter acetylenicus Strains.</title>
        <authorList>
            <person name="Sutton J.M."/>
            <person name="Baesman S.M."/>
            <person name="Fierst J.L."/>
            <person name="Poret-Peterson A.T."/>
            <person name="Oremland R.S."/>
            <person name="Dunlap D.S."/>
            <person name="Akob D.M."/>
        </authorList>
    </citation>
    <scope>NUCLEOTIDE SEQUENCE [LARGE SCALE GENOMIC DNA]</scope>
    <source>
        <strain evidence="9 10">SFB93</strain>
    </source>
</reference>
<evidence type="ECO:0000256" key="2">
    <source>
        <dbReference type="ARBA" id="ARBA00022448"/>
    </source>
</evidence>
<dbReference type="STRING" id="1842532.A7E78_01340"/>
<dbReference type="Gene3D" id="3.40.50.300">
    <property type="entry name" value="P-loop containing nucleotide triphosphate hydrolases"/>
    <property type="match status" value="1"/>
</dbReference>
<dbReference type="InterPro" id="IPR015854">
    <property type="entry name" value="ABC_transpr_LolD-like"/>
</dbReference>
<dbReference type="RefSeq" id="WP_072282583.1">
    <property type="nucleotide sequence ID" value="NZ_CP015519.1"/>
</dbReference>
<keyword evidence="5 9" id="KW-0067">ATP-binding</keyword>
<dbReference type="InterPro" id="IPR017911">
    <property type="entry name" value="MacB-like_ATP-bd"/>
</dbReference>
<dbReference type="PANTHER" id="PTHR24220:SF689">
    <property type="entry name" value="LIPOPROTEIN-RELEASING SYSTEM ATP-BINDING PROTEIN LOLD"/>
    <property type="match status" value="1"/>
</dbReference>
<evidence type="ECO:0000256" key="7">
    <source>
        <dbReference type="ARBA" id="ARBA00023136"/>
    </source>
</evidence>
<evidence type="ECO:0000256" key="3">
    <source>
        <dbReference type="ARBA" id="ARBA00022475"/>
    </source>
</evidence>
<dbReference type="OrthoDB" id="9809450at2"/>
<dbReference type="SMART" id="SM00382">
    <property type="entry name" value="AAA"/>
    <property type="match status" value="1"/>
</dbReference>
<keyword evidence="3" id="KW-1003">Cell membrane</keyword>
<dbReference type="InterPro" id="IPR003593">
    <property type="entry name" value="AAA+_ATPase"/>
</dbReference>
<dbReference type="PANTHER" id="PTHR24220">
    <property type="entry name" value="IMPORT ATP-BINDING PROTEIN"/>
    <property type="match status" value="1"/>
</dbReference>
<dbReference type="GO" id="GO:0005886">
    <property type="term" value="C:plasma membrane"/>
    <property type="evidence" value="ECO:0007669"/>
    <property type="project" value="TreeGrafter"/>
</dbReference>
<dbReference type="Proteomes" id="UP000182517">
    <property type="component" value="Chromosome"/>
</dbReference>
<evidence type="ECO:0000256" key="4">
    <source>
        <dbReference type="ARBA" id="ARBA00022741"/>
    </source>
</evidence>
<dbReference type="PROSITE" id="PS00211">
    <property type="entry name" value="ABC_TRANSPORTER_1"/>
    <property type="match status" value="1"/>
</dbReference>
<dbReference type="PROSITE" id="PS50893">
    <property type="entry name" value="ABC_TRANSPORTER_2"/>
    <property type="match status" value="1"/>
</dbReference>
<evidence type="ECO:0000256" key="6">
    <source>
        <dbReference type="ARBA" id="ARBA00022967"/>
    </source>
</evidence>
<protein>
    <submittedName>
        <fullName evidence="9">ABC transporter ATP-binding protein</fullName>
    </submittedName>
</protein>
<sequence length="229" mass="25111">MNESRKEVLIDVQELSKHFVCGERRVEVLRKVSLQIDSGEQVALVGASGAGKTTLMHILGGLDRPSSGTVYYQQQDILALKGPALDTFRNRTIGFVFQFHQLLPEFTALENVMMPALIAGRGFGRARGPAEAILQEVGLGKRLEHKPGELSGGEQQRVAIARALVMEPQLLLADEPTGNLDSGTSDEIYRLLQQLHRDRGLTMIVVTHSQSLADRMGRTLQMVDGDIVA</sequence>